<dbReference type="EMBL" id="MHCX01000050">
    <property type="protein sequence ID" value="OGY28472.1"/>
    <property type="molecule type" value="Genomic_DNA"/>
</dbReference>
<gene>
    <name evidence="2" type="ORF">A3J50_00415</name>
</gene>
<accession>A0A1G1WL67</accession>
<reference evidence="2 3" key="1">
    <citation type="journal article" date="2016" name="Nat. Commun.">
        <title>Thousands of microbial genomes shed light on interconnected biogeochemical processes in an aquifer system.</title>
        <authorList>
            <person name="Anantharaman K."/>
            <person name="Brown C.T."/>
            <person name="Hug L.A."/>
            <person name="Sharon I."/>
            <person name="Castelle C.J."/>
            <person name="Probst A.J."/>
            <person name="Thomas B.C."/>
            <person name="Singh A."/>
            <person name="Wilkins M.J."/>
            <person name="Karaoz U."/>
            <person name="Brodie E.L."/>
            <person name="Williams K.H."/>
            <person name="Hubbard S.S."/>
            <person name="Banfield J.F."/>
        </authorList>
    </citation>
    <scope>NUCLEOTIDE SEQUENCE [LARGE SCALE GENOMIC DNA]</scope>
</reference>
<dbReference type="AlphaFoldDB" id="A0A1G1WL67"/>
<feature type="transmembrane region" description="Helical" evidence="1">
    <location>
        <begin position="59"/>
        <end position="84"/>
    </location>
</feature>
<keyword evidence="1" id="KW-0472">Membrane</keyword>
<sequence>MKKLVLATAKYLPALTFIVALMFSFASGIEAVNEFQAGDIENKALPSPRGRKEQSGTDLAYYISVFWDTALIVASLAFLVYLLVGAFRYLTAGGDQKATLEARNIIMHAFVGLMIVASSFVIIKIVESITGVTIVGGPIKFPTPAP</sequence>
<evidence type="ECO:0000313" key="3">
    <source>
        <dbReference type="Proteomes" id="UP000177821"/>
    </source>
</evidence>
<keyword evidence="1" id="KW-0812">Transmembrane</keyword>
<protein>
    <submittedName>
        <fullName evidence="2">Uncharacterized protein</fullName>
    </submittedName>
</protein>
<dbReference type="Proteomes" id="UP000177821">
    <property type="component" value="Unassembled WGS sequence"/>
</dbReference>
<comment type="caution">
    <text evidence="2">The sequence shown here is derived from an EMBL/GenBank/DDBJ whole genome shotgun (WGS) entry which is preliminary data.</text>
</comment>
<organism evidence="2 3">
    <name type="scientific">Candidatus Woykebacteria bacterium RIFCSPHIGHO2_02_FULL_43_16b</name>
    <dbReference type="NCBI Taxonomy" id="1802601"/>
    <lineage>
        <taxon>Bacteria</taxon>
        <taxon>Candidatus Woykeibacteriota</taxon>
    </lineage>
</organism>
<evidence type="ECO:0000256" key="1">
    <source>
        <dbReference type="SAM" id="Phobius"/>
    </source>
</evidence>
<evidence type="ECO:0000313" key="2">
    <source>
        <dbReference type="EMBL" id="OGY28472.1"/>
    </source>
</evidence>
<feature type="transmembrane region" description="Helical" evidence="1">
    <location>
        <begin position="105"/>
        <end position="126"/>
    </location>
</feature>
<keyword evidence="1" id="KW-1133">Transmembrane helix</keyword>
<name>A0A1G1WL67_9BACT</name>
<proteinExistence type="predicted"/>